<evidence type="ECO:0000313" key="3">
    <source>
        <dbReference type="Proteomes" id="UP000091979"/>
    </source>
</evidence>
<evidence type="ECO:0000259" key="1">
    <source>
        <dbReference type="Pfam" id="PF01966"/>
    </source>
</evidence>
<dbReference type="PANTHER" id="PTHR38659">
    <property type="entry name" value="METAL-DEPENDENT PHOSPHOHYDROLASE"/>
    <property type="match status" value="1"/>
</dbReference>
<protein>
    <submittedName>
        <fullName evidence="2">HD family phosphohydrolase</fullName>
    </submittedName>
</protein>
<comment type="caution">
    <text evidence="2">The sequence shown here is derived from an EMBL/GenBank/DDBJ whole genome shotgun (WGS) entry which is preliminary data.</text>
</comment>
<accession>A0A1B7XPT6</accession>
<dbReference type="InterPro" id="IPR006674">
    <property type="entry name" value="HD_domain"/>
</dbReference>
<keyword evidence="2" id="KW-0378">Hydrolase</keyword>
<dbReference type="Gene3D" id="1.10.3210.10">
    <property type="entry name" value="Hypothetical protein af1432"/>
    <property type="match status" value="1"/>
</dbReference>
<dbReference type="AlphaFoldDB" id="A0A1B7XPT6"/>
<dbReference type="NCBIfam" id="TIGR00277">
    <property type="entry name" value="HDIG"/>
    <property type="match status" value="1"/>
</dbReference>
<dbReference type="GO" id="GO:0016787">
    <property type="term" value="F:hydrolase activity"/>
    <property type="evidence" value="ECO:0007669"/>
    <property type="project" value="UniProtKB-KW"/>
</dbReference>
<feature type="domain" description="HD" evidence="1">
    <location>
        <begin position="21"/>
        <end position="94"/>
    </location>
</feature>
<proteinExistence type="predicted"/>
<dbReference type="OrthoDB" id="9801160at2"/>
<name>A0A1B7XPT6_9BACT</name>
<dbReference type="STRING" id="1560234.SP90_00320"/>
<dbReference type="InterPro" id="IPR006675">
    <property type="entry name" value="HDIG_dom"/>
</dbReference>
<dbReference type="Proteomes" id="UP000091979">
    <property type="component" value="Unassembled WGS sequence"/>
</dbReference>
<dbReference type="SUPFAM" id="SSF109604">
    <property type="entry name" value="HD-domain/PDEase-like"/>
    <property type="match status" value="1"/>
</dbReference>
<gene>
    <name evidence="2" type="ORF">SP90_00320</name>
</gene>
<dbReference type="PATRIC" id="fig|1560234.3.peg.65"/>
<sequence length="187" mass="20830">MIDRDSAFQLLETQNPEPHLLHHAMQTEAVMTALARHFGEDENLWSITGLLHDLDFPITKEIPEEHGKQSVELLKGKLPEIALNAILAHNSEFTNHKPTTKLDLALRCAETVTGLIATNALVRPNGMEGMKPKSLKKKMKDKAFAASVSRDRIRECEKLDLDLGQFFQLAIESITPIADSVGLAKRT</sequence>
<dbReference type="EMBL" id="JXMS01000001">
    <property type="protein sequence ID" value="OBQ57529.1"/>
    <property type="molecule type" value="Genomic_DNA"/>
</dbReference>
<organism evidence="2 3">
    <name type="scientific">Halodesulfovibrio spirochaetisodalis</name>
    <dbReference type="NCBI Taxonomy" id="1560234"/>
    <lineage>
        <taxon>Bacteria</taxon>
        <taxon>Pseudomonadati</taxon>
        <taxon>Thermodesulfobacteriota</taxon>
        <taxon>Desulfovibrionia</taxon>
        <taxon>Desulfovibrionales</taxon>
        <taxon>Desulfovibrionaceae</taxon>
        <taxon>Halodesulfovibrio</taxon>
    </lineage>
</organism>
<reference evidence="2 3" key="1">
    <citation type="submission" date="2015-01" db="EMBL/GenBank/DDBJ databases">
        <title>Desulfovibrio sp. JC271 draft genome sequence.</title>
        <authorList>
            <person name="Shivani Y."/>
            <person name="Subhash Y."/>
            <person name="Sasikala C."/>
            <person name="Ramana C.V."/>
        </authorList>
    </citation>
    <scope>NUCLEOTIDE SEQUENCE [LARGE SCALE GENOMIC DNA]</scope>
    <source>
        <strain evidence="2 3">JC271</strain>
    </source>
</reference>
<dbReference type="PANTHER" id="PTHR38659:SF1">
    <property type="entry name" value="METAL DEPENDENT PHOSPHOHYDROLASE"/>
    <property type="match status" value="1"/>
</dbReference>
<keyword evidence="3" id="KW-1185">Reference proteome</keyword>
<dbReference type="RefSeq" id="WP_066851412.1">
    <property type="nucleotide sequence ID" value="NZ_JXMS01000001.1"/>
</dbReference>
<evidence type="ECO:0000313" key="2">
    <source>
        <dbReference type="EMBL" id="OBQ57529.1"/>
    </source>
</evidence>
<dbReference type="Pfam" id="PF01966">
    <property type="entry name" value="HD"/>
    <property type="match status" value="1"/>
</dbReference>